<evidence type="ECO:0000313" key="3">
    <source>
        <dbReference type="Proteomes" id="UP001162156"/>
    </source>
</evidence>
<evidence type="ECO:0000313" key="2">
    <source>
        <dbReference type="EMBL" id="KAJ8940901.1"/>
    </source>
</evidence>
<sequence>MDDFEREQERLKTLFVEVSTTSEGESESDEDEVEVDFVEERSVDSNSVQDLDEVEGNDFIDNNDPIFIGKDGVTKWKKHSAPNKNIKTRSENIIKKILPGVPRNLRHLKTPLDIWNTFFSDEFLNTIVTCTNQKIEVVSEKFVRDIDHKTTDVPEIKALFGLLYLASVGRANLI</sequence>
<keyword evidence="3" id="KW-1185">Reference proteome</keyword>
<organism evidence="2 3">
    <name type="scientific">Rhamnusium bicolor</name>
    <dbReference type="NCBI Taxonomy" id="1586634"/>
    <lineage>
        <taxon>Eukaryota</taxon>
        <taxon>Metazoa</taxon>
        <taxon>Ecdysozoa</taxon>
        <taxon>Arthropoda</taxon>
        <taxon>Hexapoda</taxon>
        <taxon>Insecta</taxon>
        <taxon>Pterygota</taxon>
        <taxon>Neoptera</taxon>
        <taxon>Endopterygota</taxon>
        <taxon>Coleoptera</taxon>
        <taxon>Polyphaga</taxon>
        <taxon>Cucujiformia</taxon>
        <taxon>Chrysomeloidea</taxon>
        <taxon>Cerambycidae</taxon>
        <taxon>Lepturinae</taxon>
        <taxon>Rhagiini</taxon>
        <taxon>Rhamnusium</taxon>
    </lineage>
</organism>
<proteinExistence type="predicted"/>
<reference evidence="2" key="1">
    <citation type="journal article" date="2023" name="Insect Mol. Biol.">
        <title>Genome sequencing provides insights into the evolution of gene families encoding plant cell wall-degrading enzymes in longhorned beetles.</title>
        <authorList>
            <person name="Shin N.R."/>
            <person name="Okamura Y."/>
            <person name="Kirsch R."/>
            <person name="Pauchet Y."/>
        </authorList>
    </citation>
    <scope>NUCLEOTIDE SEQUENCE</scope>
    <source>
        <strain evidence="2">RBIC_L_NR</strain>
    </source>
</reference>
<dbReference type="Pfam" id="PF13843">
    <property type="entry name" value="DDE_Tnp_1_7"/>
    <property type="match status" value="1"/>
</dbReference>
<gene>
    <name evidence="2" type="ORF">NQ314_010541</name>
</gene>
<comment type="caution">
    <text evidence="2">The sequence shown here is derived from an EMBL/GenBank/DDBJ whole genome shotgun (WGS) entry which is preliminary data.</text>
</comment>
<dbReference type="InterPro" id="IPR029526">
    <property type="entry name" value="PGBD"/>
</dbReference>
<accession>A0AAV8XQY9</accession>
<evidence type="ECO:0000259" key="1">
    <source>
        <dbReference type="Pfam" id="PF13843"/>
    </source>
</evidence>
<dbReference type="AlphaFoldDB" id="A0AAV8XQY9"/>
<feature type="domain" description="PiggyBac transposable element-derived protein" evidence="1">
    <location>
        <begin position="110"/>
        <end position="169"/>
    </location>
</feature>
<protein>
    <recommendedName>
        <fullName evidence="1">PiggyBac transposable element-derived protein domain-containing protein</fullName>
    </recommendedName>
</protein>
<name>A0AAV8XQY9_9CUCU</name>
<dbReference type="Proteomes" id="UP001162156">
    <property type="component" value="Unassembled WGS sequence"/>
</dbReference>
<dbReference type="EMBL" id="JANEYF010002934">
    <property type="protein sequence ID" value="KAJ8940901.1"/>
    <property type="molecule type" value="Genomic_DNA"/>
</dbReference>